<dbReference type="PANTHER" id="PTHR30204">
    <property type="entry name" value="REDOX-CYCLING DRUG-SENSING TRANSCRIPTIONAL ACTIVATOR SOXR"/>
    <property type="match status" value="1"/>
</dbReference>
<dbReference type="AlphaFoldDB" id="A0A2N0WB67"/>
<dbReference type="Gene3D" id="1.10.1660.10">
    <property type="match status" value="1"/>
</dbReference>
<dbReference type="Pfam" id="PF13411">
    <property type="entry name" value="MerR_1"/>
    <property type="match status" value="1"/>
</dbReference>
<dbReference type="GO" id="GO:0003700">
    <property type="term" value="F:DNA-binding transcription factor activity"/>
    <property type="evidence" value="ECO:0007669"/>
    <property type="project" value="InterPro"/>
</dbReference>
<protein>
    <submittedName>
        <fullName evidence="3">Cd(II)/Pb(II)-responsive transcriptional regulator</fullName>
    </submittedName>
</protein>
<accession>A0A2N0WB67</accession>
<dbReference type="InterPro" id="IPR047057">
    <property type="entry name" value="MerR_fam"/>
</dbReference>
<feature type="domain" description="HTH merR-type" evidence="2">
    <location>
        <begin position="2"/>
        <end position="71"/>
    </location>
</feature>
<dbReference type="InterPro" id="IPR011791">
    <property type="entry name" value="CadR-PbrR"/>
</dbReference>
<evidence type="ECO:0000313" key="4">
    <source>
        <dbReference type="Proteomes" id="UP000233553"/>
    </source>
</evidence>
<dbReference type="PRINTS" id="PR00040">
    <property type="entry name" value="HTHMERR"/>
</dbReference>
<dbReference type="GO" id="GO:0046872">
    <property type="term" value="F:metal ion binding"/>
    <property type="evidence" value="ECO:0007669"/>
    <property type="project" value="InterPro"/>
</dbReference>
<dbReference type="SUPFAM" id="SSF46955">
    <property type="entry name" value="Putative DNA-binding domain"/>
    <property type="match status" value="1"/>
</dbReference>
<dbReference type="GO" id="GO:0003677">
    <property type="term" value="F:DNA binding"/>
    <property type="evidence" value="ECO:0007669"/>
    <property type="project" value="UniProtKB-KW"/>
</dbReference>
<sequence>MNLKIGELSQLSGCPVVTIRFYEKEALLLAPNRSEANYRLYNKDHLERLLFILNCRTLNMSLDEIKILLAYKDKPCGNCSSINILVDKHIHQLEQNIQKQIQLKQQLSDLRSKCSGFLEINSCKVLEGLSVSLK</sequence>
<dbReference type="InterPro" id="IPR009061">
    <property type="entry name" value="DNA-bd_dom_put_sf"/>
</dbReference>
<organism evidence="3 4">
    <name type="scientific">Acinetobacter proteolyticus</name>
    <dbReference type="NCBI Taxonomy" id="1776741"/>
    <lineage>
        <taxon>Bacteria</taxon>
        <taxon>Pseudomonadati</taxon>
        <taxon>Pseudomonadota</taxon>
        <taxon>Gammaproteobacteria</taxon>
        <taxon>Moraxellales</taxon>
        <taxon>Moraxellaceae</taxon>
        <taxon>Acinetobacter</taxon>
    </lineage>
</organism>
<dbReference type="SMART" id="SM00422">
    <property type="entry name" value="HTH_MERR"/>
    <property type="match status" value="1"/>
</dbReference>
<keyword evidence="1" id="KW-0238">DNA-binding</keyword>
<dbReference type="InterPro" id="IPR000551">
    <property type="entry name" value="MerR-type_HTH_dom"/>
</dbReference>
<gene>
    <name evidence="3" type="primary">cadR</name>
    <name evidence="3" type="ORF">CW311_15980</name>
</gene>
<comment type="caution">
    <text evidence="3">The sequence shown here is derived from an EMBL/GenBank/DDBJ whole genome shotgun (WGS) entry which is preliminary data.</text>
</comment>
<dbReference type="GeneID" id="45418627"/>
<dbReference type="PANTHER" id="PTHR30204:SF92">
    <property type="entry name" value="HTH-TYPE TRANSCRIPTIONAL REGULATOR ZNTR"/>
    <property type="match status" value="1"/>
</dbReference>
<proteinExistence type="predicted"/>
<reference evidence="3 4" key="1">
    <citation type="submission" date="2017-12" db="EMBL/GenBank/DDBJ databases">
        <title>Draft Genome sequences of multiple microbial strains isolated from spacecraft associated surfaces.</title>
        <authorList>
            <person name="Seuylemezian A."/>
            <person name="Vaishampayan P."/>
            <person name="Venkateswaran K."/>
        </authorList>
    </citation>
    <scope>NUCLEOTIDE SEQUENCE [LARGE SCALE GENOMIC DNA]</scope>
    <source>
        <strain evidence="3 4">2P01AA</strain>
    </source>
</reference>
<dbReference type="NCBIfam" id="TIGR02047">
    <property type="entry name" value="CadR-PbrR"/>
    <property type="match status" value="1"/>
</dbReference>
<evidence type="ECO:0000256" key="1">
    <source>
        <dbReference type="ARBA" id="ARBA00023125"/>
    </source>
</evidence>
<dbReference type="GO" id="GO:0045893">
    <property type="term" value="P:positive regulation of DNA-templated transcription"/>
    <property type="evidence" value="ECO:0007669"/>
    <property type="project" value="InterPro"/>
</dbReference>
<name>A0A2N0WB67_9GAMM</name>
<dbReference type="PROSITE" id="PS50937">
    <property type="entry name" value="HTH_MERR_2"/>
    <property type="match status" value="1"/>
</dbReference>
<dbReference type="RefSeq" id="WP_004699715.1">
    <property type="nucleotide sequence ID" value="NZ_PISJ01000019.1"/>
</dbReference>
<dbReference type="Proteomes" id="UP000233553">
    <property type="component" value="Unassembled WGS sequence"/>
</dbReference>
<evidence type="ECO:0000313" key="3">
    <source>
        <dbReference type="EMBL" id="PKF31747.1"/>
    </source>
</evidence>
<dbReference type="EMBL" id="PISJ01000019">
    <property type="protein sequence ID" value="PKF31747.1"/>
    <property type="molecule type" value="Genomic_DNA"/>
</dbReference>
<evidence type="ECO:0000259" key="2">
    <source>
        <dbReference type="PROSITE" id="PS50937"/>
    </source>
</evidence>